<protein>
    <submittedName>
        <fullName evidence="2">Sorbin and SH3 domain containing 3</fullName>
    </submittedName>
</protein>
<accession>A0A7J8BUU5</accession>
<dbReference type="AlphaFoldDB" id="A0A7J8BUU5"/>
<organism evidence="2 3">
    <name type="scientific">Rousettus aegyptiacus</name>
    <name type="common">Egyptian fruit bat</name>
    <name type="synonym">Pteropus aegyptiacus</name>
    <dbReference type="NCBI Taxonomy" id="9407"/>
    <lineage>
        <taxon>Eukaryota</taxon>
        <taxon>Metazoa</taxon>
        <taxon>Chordata</taxon>
        <taxon>Craniata</taxon>
        <taxon>Vertebrata</taxon>
        <taxon>Euteleostomi</taxon>
        <taxon>Mammalia</taxon>
        <taxon>Eutheria</taxon>
        <taxon>Laurasiatheria</taxon>
        <taxon>Chiroptera</taxon>
        <taxon>Yinpterochiroptera</taxon>
        <taxon>Pteropodoidea</taxon>
        <taxon>Pteropodidae</taxon>
        <taxon>Rousettinae</taxon>
        <taxon>Rousettus</taxon>
    </lineage>
</organism>
<feature type="compositionally biased region" description="Pro residues" evidence="1">
    <location>
        <begin position="69"/>
        <end position="87"/>
    </location>
</feature>
<name>A0A7J8BUU5_ROUAE</name>
<sequence>MKETWPLVVRTVTGLASPPPSFIRLPGKITGAWKATERGSHSNPCSMREAPLQRHPTNWRNWNRCDPLKPLPQKPCPPPRPPPPPPRFQAGTAGPTRAGAAGPAHAQPGRRRRPAGFSSAYTPPPPPFASDIVSRWFSTT</sequence>
<reference evidence="2 3" key="1">
    <citation type="journal article" date="2020" name="Nature">
        <title>Six reference-quality genomes reveal evolution of bat adaptations.</title>
        <authorList>
            <person name="Jebb D."/>
            <person name="Huang Z."/>
            <person name="Pippel M."/>
            <person name="Hughes G.M."/>
            <person name="Lavrichenko K."/>
            <person name="Devanna P."/>
            <person name="Winkler S."/>
            <person name="Jermiin L.S."/>
            <person name="Skirmuntt E.C."/>
            <person name="Katzourakis A."/>
            <person name="Burkitt-Gray L."/>
            <person name="Ray D.A."/>
            <person name="Sullivan K.A.M."/>
            <person name="Roscito J.G."/>
            <person name="Kirilenko B.M."/>
            <person name="Davalos L.M."/>
            <person name="Corthals A.P."/>
            <person name="Power M.L."/>
            <person name="Jones G."/>
            <person name="Ransome R.D."/>
            <person name="Dechmann D.K.N."/>
            <person name="Locatelli A.G."/>
            <person name="Puechmaille S.J."/>
            <person name="Fedrigo O."/>
            <person name="Jarvis E.D."/>
            <person name="Hiller M."/>
            <person name="Vernes S.C."/>
            <person name="Myers E.W."/>
            <person name="Teeling E.C."/>
        </authorList>
    </citation>
    <scope>NUCLEOTIDE SEQUENCE [LARGE SCALE GENOMIC DNA]</scope>
    <source>
        <strain evidence="2">MRouAeg1</strain>
        <tissue evidence="2">Muscle</tissue>
    </source>
</reference>
<comment type="caution">
    <text evidence="2">The sequence shown here is derived from an EMBL/GenBank/DDBJ whole genome shotgun (WGS) entry which is preliminary data.</text>
</comment>
<feature type="compositionally biased region" description="Low complexity" evidence="1">
    <location>
        <begin position="89"/>
        <end position="107"/>
    </location>
</feature>
<gene>
    <name evidence="2" type="ORF">HJG63_018241</name>
</gene>
<keyword evidence="3" id="KW-1185">Reference proteome</keyword>
<evidence type="ECO:0000256" key="1">
    <source>
        <dbReference type="SAM" id="MobiDB-lite"/>
    </source>
</evidence>
<feature type="region of interest" description="Disordered" evidence="1">
    <location>
        <begin position="35"/>
        <end position="140"/>
    </location>
</feature>
<evidence type="ECO:0000313" key="3">
    <source>
        <dbReference type="Proteomes" id="UP000593571"/>
    </source>
</evidence>
<proteinExistence type="predicted"/>
<dbReference type="EMBL" id="JACASE010000016">
    <property type="protein sequence ID" value="KAF6402538.1"/>
    <property type="molecule type" value="Genomic_DNA"/>
</dbReference>
<dbReference type="Proteomes" id="UP000593571">
    <property type="component" value="Unassembled WGS sequence"/>
</dbReference>
<evidence type="ECO:0000313" key="2">
    <source>
        <dbReference type="EMBL" id="KAF6402538.1"/>
    </source>
</evidence>